<dbReference type="InterPro" id="IPR018499">
    <property type="entry name" value="Tetraspanin/Peripherin"/>
</dbReference>
<evidence type="ECO:0000256" key="1">
    <source>
        <dbReference type="ARBA" id="ARBA00004141"/>
    </source>
</evidence>
<name>A0A914VRJ5_9BILA</name>
<comment type="subcellular location">
    <subcellularLocation>
        <location evidence="1">Membrane</location>
        <topology evidence="1">Multi-pass membrane protein</topology>
    </subcellularLocation>
</comment>
<evidence type="ECO:0000256" key="4">
    <source>
        <dbReference type="ARBA" id="ARBA00023136"/>
    </source>
</evidence>
<dbReference type="InterPro" id="IPR008952">
    <property type="entry name" value="Tetraspanin_EC2_sf"/>
</dbReference>
<keyword evidence="4 5" id="KW-0472">Membrane</keyword>
<proteinExistence type="predicted"/>
<keyword evidence="3 5" id="KW-1133">Transmembrane helix</keyword>
<evidence type="ECO:0000256" key="5">
    <source>
        <dbReference type="SAM" id="Phobius"/>
    </source>
</evidence>
<evidence type="ECO:0000313" key="7">
    <source>
        <dbReference type="WBParaSite" id="PSAMB.scaffold2369size23586.g17536.t1"/>
    </source>
</evidence>
<dbReference type="SUPFAM" id="SSF48652">
    <property type="entry name" value="Tetraspanin"/>
    <property type="match status" value="1"/>
</dbReference>
<dbReference type="GO" id="GO:0016020">
    <property type="term" value="C:membrane"/>
    <property type="evidence" value="ECO:0007669"/>
    <property type="project" value="UniProtKB-SubCell"/>
</dbReference>
<evidence type="ECO:0000313" key="6">
    <source>
        <dbReference type="Proteomes" id="UP000887566"/>
    </source>
</evidence>
<accession>A0A914VRJ5</accession>
<protein>
    <submittedName>
        <fullName evidence="7">Tetraspanin</fullName>
    </submittedName>
</protein>
<dbReference type="AlphaFoldDB" id="A0A914VRJ5"/>
<keyword evidence="2 5" id="KW-0812">Transmembrane</keyword>
<feature type="transmembrane region" description="Helical" evidence="5">
    <location>
        <begin position="83"/>
        <end position="107"/>
    </location>
</feature>
<evidence type="ECO:0000256" key="2">
    <source>
        <dbReference type="ARBA" id="ARBA00022692"/>
    </source>
</evidence>
<organism evidence="6 7">
    <name type="scientific">Plectus sambesii</name>
    <dbReference type="NCBI Taxonomy" id="2011161"/>
    <lineage>
        <taxon>Eukaryota</taxon>
        <taxon>Metazoa</taxon>
        <taxon>Ecdysozoa</taxon>
        <taxon>Nematoda</taxon>
        <taxon>Chromadorea</taxon>
        <taxon>Plectida</taxon>
        <taxon>Plectina</taxon>
        <taxon>Plectoidea</taxon>
        <taxon>Plectidae</taxon>
        <taxon>Plectus</taxon>
    </lineage>
</organism>
<evidence type="ECO:0000256" key="3">
    <source>
        <dbReference type="ARBA" id="ARBA00022989"/>
    </source>
</evidence>
<keyword evidence="6" id="KW-1185">Reference proteome</keyword>
<dbReference type="WBParaSite" id="PSAMB.scaffold2369size23586.g17536.t1">
    <property type="protein sequence ID" value="PSAMB.scaffold2369size23586.g17536.t1"/>
    <property type="gene ID" value="PSAMB.scaffold2369size23586.g17536"/>
</dbReference>
<dbReference type="Pfam" id="PF00335">
    <property type="entry name" value="Tetraspanin"/>
    <property type="match status" value="1"/>
</dbReference>
<reference evidence="7" key="1">
    <citation type="submission" date="2022-11" db="UniProtKB">
        <authorList>
            <consortium name="WormBaseParasite"/>
        </authorList>
    </citation>
    <scope>IDENTIFICATION</scope>
</reference>
<dbReference type="Proteomes" id="UP000887566">
    <property type="component" value="Unplaced"/>
</dbReference>
<sequence length="116" mass="12719">QECCGSTGSSDWAESGWRTEAATNGEDAGLVPITCCTQLDGATALNPIAKSFGRCQQPDAGREWRHLEGCHAKLQQWFDFHSFIFIAVGFGFAAFQLIGIIAAICLCRQIHDYTYI</sequence>